<dbReference type="EMBL" id="JAYMYQ010000008">
    <property type="protein sequence ID" value="KAK7314515.1"/>
    <property type="molecule type" value="Genomic_DNA"/>
</dbReference>
<proteinExistence type="predicted"/>
<reference evidence="2 3" key="1">
    <citation type="submission" date="2024-01" db="EMBL/GenBank/DDBJ databases">
        <title>The genomes of 5 underutilized Papilionoideae crops provide insights into root nodulation and disease resistanc.</title>
        <authorList>
            <person name="Jiang F."/>
        </authorList>
    </citation>
    <scope>NUCLEOTIDE SEQUENCE [LARGE SCALE GENOMIC DNA]</scope>
    <source>
        <strain evidence="2">LVBAO_FW01</strain>
        <tissue evidence="2">Leaves</tissue>
    </source>
</reference>
<feature type="transmembrane region" description="Helical" evidence="1">
    <location>
        <begin position="36"/>
        <end position="55"/>
    </location>
</feature>
<evidence type="ECO:0000313" key="2">
    <source>
        <dbReference type="EMBL" id="KAK7314515.1"/>
    </source>
</evidence>
<dbReference type="AlphaFoldDB" id="A0AAN9KB01"/>
<organism evidence="2 3">
    <name type="scientific">Canavalia gladiata</name>
    <name type="common">Sword bean</name>
    <name type="synonym">Dolichos gladiatus</name>
    <dbReference type="NCBI Taxonomy" id="3824"/>
    <lineage>
        <taxon>Eukaryota</taxon>
        <taxon>Viridiplantae</taxon>
        <taxon>Streptophyta</taxon>
        <taxon>Embryophyta</taxon>
        <taxon>Tracheophyta</taxon>
        <taxon>Spermatophyta</taxon>
        <taxon>Magnoliopsida</taxon>
        <taxon>eudicotyledons</taxon>
        <taxon>Gunneridae</taxon>
        <taxon>Pentapetalae</taxon>
        <taxon>rosids</taxon>
        <taxon>fabids</taxon>
        <taxon>Fabales</taxon>
        <taxon>Fabaceae</taxon>
        <taxon>Papilionoideae</taxon>
        <taxon>50 kb inversion clade</taxon>
        <taxon>NPAAA clade</taxon>
        <taxon>indigoferoid/millettioid clade</taxon>
        <taxon>Phaseoleae</taxon>
        <taxon>Canavalia</taxon>
    </lineage>
</organism>
<keyword evidence="1" id="KW-0812">Transmembrane</keyword>
<sequence length="91" mass="10255">MLYMYLCSSHLFFLDNLMLSLDFLRLTDCSDTSKDGIFSLSLSLCLGNIFCFTIMNMGLSSCLADPTSAPSTCSLWLLLRVRCILRPVQQK</sequence>
<gene>
    <name evidence="2" type="ORF">VNO77_33041</name>
</gene>
<comment type="caution">
    <text evidence="2">The sequence shown here is derived from an EMBL/GenBank/DDBJ whole genome shotgun (WGS) entry which is preliminary data.</text>
</comment>
<evidence type="ECO:0000256" key="1">
    <source>
        <dbReference type="SAM" id="Phobius"/>
    </source>
</evidence>
<accession>A0AAN9KB01</accession>
<dbReference type="Proteomes" id="UP001367508">
    <property type="component" value="Unassembled WGS sequence"/>
</dbReference>
<keyword evidence="3" id="KW-1185">Reference proteome</keyword>
<keyword evidence="1" id="KW-1133">Transmembrane helix</keyword>
<evidence type="ECO:0000313" key="3">
    <source>
        <dbReference type="Proteomes" id="UP001367508"/>
    </source>
</evidence>
<name>A0AAN9KB01_CANGL</name>
<keyword evidence="1" id="KW-0472">Membrane</keyword>
<protein>
    <submittedName>
        <fullName evidence="2">Uncharacterized protein</fullName>
    </submittedName>
</protein>